<keyword evidence="1" id="KW-0479">Metal-binding</keyword>
<dbReference type="GO" id="GO:0008758">
    <property type="term" value="F:UDP-2,3-diacylglucosamine hydrolase activity"/>
    <property type="evidence" value="ECO:0007669"/>
    <property type="project" value="TreeGrafter"/>
</dbReference>
<feature type="domain" description="Calcineurin-like phosphoesterase" evidence="5">
    <location>
        <begin position="204"/>
        <end position="364"/>
    </location>
</feature>
<dbReference type="GO" id="GO:0009245">
    <property type="term" value="P:lipid A biosynthetic process"/>
    <property type="evidence" value="ECO:0007669"/>
    <property type="project" value="TreeGrafter"/>
</dbReference>
<evidence type="ECO:0000256" key="3">
    <source>
        <dbReference type="SAM" id="MobiDB-lite"/>
    </source>
</evidence>
<dbReference type="Proteomes" id="UP000215086">
    <property type="component" value="Chromosome"/>
</dbReference>
<keyword evidence="4" id="KW-0472">Membrane</keyword>
<feature type="region of interest" description="Disordered" evidence="3">
    <location>
        <begin position="97"/>
        <end position="173"/>
    </location>
</feature>
<feature type="compositionally biased region" description="Polar residues" evidence="3">
    <location>
        <begin position="151"/>
        <end position="162"/>
    </location>
</feature>
<feature type="compositionally biased region" description="Polar residues" evidence="3">
    <location>
        <begin position="101"/>
        <end position="110"/>
    </location>
</feature>
<evidence type="ECO:0000256" key="4">
    <source>
        <dbReference type="SAM" id="Phobius"/>
    </source>
</evidence>
<dbReference type="GO" id="GO:0016020">
    <property type="term" value="C:membrane"/>
    <property type="evidence" value="ECO:0007669"/>
    <property type="project" value="GOC"/>
</dbReference>
<dbReference type="AlphaFoldDB" id="A0A286RJ46"/>
<proteinExistence type="predicted"/>
<evidence type="ECO:0000256" key="2">
    <source>
        <dbReference type="ARBA" id="ARBA00022801"/>
    </source>
</evidence>
<feature type="compositionally biased region" description="Basic and acidic residues" evidence="3">
    <location>
        <begin position="136"/>
        <end position="150"/>
    </location>
</feature>
<gene>
    <name evidence="6" type="ORF">THTE_3389</name>
</gene>
<evidence type="ECO:0000259" key="5">
    <source>
        <dbReference type="Pfam" id="PF00149"/>
    </source>
</evidence>
<dbReference type="OrthoDB" id="9780884at2"/>
<keyword evidence="2" id="KW-0378">Hydrolase</keyword>
<keyword evidence="7" id="KW-1185">Reference proteome</keyword>
<dbReference type="InterPro" id="IPR029052">
    <property type="entry name" value="Metallo-depent_PP-like"/>
</dbReference>
<dbReference type="InterPro" id="IPR004843">
    <property type="entry name" value="Calcineurin-like_PHP"/>
</dbReference>
<evidence type="ECO:0000256" key="1">
    <source>
        <dbReference type="ARBA" id="ARBA00022723"/>
    </source>
</evidence>
<dbReference type="RefSeq" id="WP_157732089.1">
    <property type="nucleotide sequence ID" value="NZ_CP018477.1"/>
</dbReference>
<dbReference type="SUPFAM" id="SSF56300">
    <property type="entry name" value="Metallo-dependent phosphatases"/>
    <property type="match status" value="1"/>
</dbReference>
<dbReference type="PANTHER" id="PTHR31302">
    <property type="entry name" value="TRANSMEMBRANE PROTEIN WITH METALLOPHOSPHOESTERASE DOMAIN-RELATED"/>
    <property type="match status" value="1"/>
</dbReference>
<protein>
    <submittedName>
        <fullName evidence="6">Phosphoesterase</fullName>
    </submittedName>
</protein>
<sequence length="437" mass="47951">MPLLFLTQSDVERSQVGLYGALAANLYIGACFLALPFAIGWRVWRNLRRPPQVLKGATSELLFDLAPVLKSRNGLRARARAGAIQFLALVRHRKALPRVTGPQTGRNQDTMPGKPRKSPADVSSAHAVEQNANPPETRRTGIRLDSDRHSPSGSAFQKNTPTSLPPRRPHPSNLLLLPGNESLACHRVELVLSLPELPPALNGLRIVQLSDLHFVGRIPDEFYELVVENSNRLEPDLVVITGDIADREECLPQAQRVLAPLRAKSGVFFILGNHDLRAGVESVRTALTEIGFKNVGGRVEQLTVDGTELLVGGNELPWLGPAPAYPDLPEDTPFFRLLLAHTPDQFYWAIRNKIHLVLAGHTHGGQACLPWLGPIIAPSAYGIRYAQGLYHKAPTTMYVSRGIGGEFPLRYFCPPELTCLTLLSETSGSEPKPIRVS</sequence>
<name>A0A286RJ46_9BACT</name>
<reference evidence="6 7" key="1">
    <citation type="journal article" name="Front. Microbiol.">
        <title>Sugar Metabolism of the First Thermophilic Planctomycete Thermogutta terrifontis: Comparative Genomic and Transcriptomic Approaches.</title>
        <authorList>
            <person name="Elcheninov A.G."/>
            <person name="Menzel P."/>
            <person name="Gudbergsdottir S.R."/>
            <person name="Slesarev A.I."/>
            <person name="Kadnikov V.V."/>
            <person name="Krogh A."/>
            <person name="Bonch-Osmolovskaya E.A."/>
            <person name="Peng X."/>
            <person name="Kublanov I.V."/>
        </authorList>
    </citation>
    <scope>NUCLEOTIDE SEQUENCE [LARGE SCALE GENOMIC DNA]</scope>
    <source>
        <strain evidence="6 7">R1</strain>
    </source>
</reference>
<dbReference type="EMBL" id="CP018477">
    <property type="protein sequence ID" value="ASV75991.1"/>
    <property type="molecule type" value="Genomic_DNA"/>
</dbReference>
<keyword evidence="4" id="KW-1133">Transmembrane helix</keyword>
<dbReference type="Pfam" id="PF00149">
    <property type="entry name" value="Metallophos"/>
    <property type="match status" value="1"/>
</dbReference>
<accession>A0A286RJ46</accession>
<dbReference type="KEGG" id="ttf:THTE_3389"/>
<dbReference type="PANTHER" id="PTHR31302:SF31">
    <property type="entry name" value="PHOSPHODIESTERASE YAEI"/>
    <property type="match status" value="1"/>
</dbReference>
<dbReference type="Gene3D" id="3.60.21.10">
    <property type="match status" value="1"/>
</dbReference>
<evidence type="ECO:0000313" key="6">
    <source>
        <dbReference type="EMBL" id="ASV75991.1"/>
    </source>
</evidence>
<dbReference type="GO" id="GO:0046872">
    <property type="term" value="F:metal ion binding"/>
    <property type="evidence" value="ECO:0007669"/>
    <property type="project" value="UniProtKB-KW"/>
</dbReference>
<feature type="transmembrane region" description="Helical" evidence="4">
    <location>
        <begin position="16"/>
        <end position="39"/>
    </location>
</feature>
<dbReference type="CDD" id="cd07385">
    <property type="entry name" value="MPP_YkuE_C"/>
    <property type="match status" value="1"/>
</dbReference>
<organism evidence="6 7">
    <name type="scientific">Thermogutta terrifontis</name>
    <dbReference type="NCBI Taxonomy" id="1331910"/>
    <lineage>
        <taxon>Bacteria</taxon>
        <taxon>Pseudomonadati</taxon>
        <taxon>Planctomycetota</taxon>
        <taxon>Planctomycetia</taxon>
        <taxon>Pirellulales</taxon>
        <taxon>Thermoguttaceae</taxon>
        <taxon>Thermogutta</taxon>
    </lineage>
</organism>
<keyword evidence="4" id="KW-0812">Transmembrane</keyword>
<dbReference type="InterPro" id="IPR051158">
    <property type="entry name" value="Metallophosphoesterase_sf"/>
</dbReference>
<evidence type="ECO:0000313" key="7">
    <source>
        <dbReference type="Proteomes" id="UP000215086"/>
    </source>
</evidence>